<proteinExistence type="inferred from homology"/>
<dbReference type="Proteomes" id="UP001596055">
    <property type="component" value="Unassembled WGS sequence"/>
</dbReference>
<comment type="caution">
    <text evidence="12">The sequence shown here is derived from an EMBL/GenBank/DDBJ whole genome shotgun (WGS) entry which is preliminary data.</text>
</comment>
<evidence type="ECO:0000256" key="6">
    <source>
        <dbReference type="ARBA" id="ARBA00022692"/>
    </source>
</evidence>
<evidence type="ECO:0000256" key="5">
    <source>
        <dbReference type="ARBA" id="ARBA00022519"/>
    </source>
</evidence>
<dbReference type="SUPFAM" id="SSF54523">
    <property type="entry name" value="Pili subunits"/>
    <property type="match status" value="1"/>
</dbReference>
<comment type="subcellular location">
    <subcellularLocation>
        <location evidence="1">Cell inner membrane</location>
        <topology evidence="1">Single-pass membrane protein</topology>
    </subcellularLocation>
</comment>
<evidence type="ECO:0000313" key="13">
    <source>
        <dbReference type="Proteomes" id="UP001596055"/>
    </source>
</evidence>
<dbReference type="InterPro" id="IPR012902">
    <property type="entry name" value="N_methyl_site"/>
</dbReference>
<evidence type="ECO:0000313" key="12">
    <source>
        <dbReference type="EMBL" id="MFC5545673.1"/>
    </source>
</evidence>
<evidence type="ECO:0000259" key="11">
    <source>
        <dbReference type="Pfam" id="PF12019"/>
    </source>
</evidence>
<organism evidence="12 13">
    <name type="scientific">Marinobacter koreensis</name>
    <dbReference type="NCBI Taxonomy" id="335974"/>
    <lineage>
        <taxon>Bacteria</taxon>
        <taxon>Pseudomonadati</taxon>
        <taxon>Pseudomonadota</taxon>
        <taxon>Gammaproteobacteria</taxon>
        <taxon>Pseudomonadales</taxon>
        <taxon>Marinobacteraceae</taxon>
        <taxon>Marinobacter</taxon>
    </lineage>
</organism>
<feature type="domain" description="General secretion pathway GspH" evidence="11">
    <location>
        <begin position="44"/>
        <end position="150"/>
    </location>
</feature>
<sequence>MFRKNSGFTIIELLITLVVLAIVAAVAIPGFGRLIDGNRLVTSTNLLMSSIRFARTEAIKRGTTVTFSTDGGLATGWCVHSGDASGDCTNNQIRSFSSPSNVTFTSSTTDLVFDRRGFLVPQTSQNFTIAPNNCASGEPNLRRIRVSPVGRTEIDDEACP</sequence>
<dbReference type="Pfam" id="PF07963">
    <property type="entry name" value="N_methyl"/>
    <property type="match status" value="1"/>
</dbReference>
<reference evidence="13" key="1">
    <citation type="journal article" date="2019" name="Int. J. Syst. Evol. Microbiol.">
        <title>The Global Catalogue of Microorganisms (GCM) 10K type strain sequencing project: providing services to taxonomists for standard genome sequencing and annotation.</title>
        <authorList>
            <consortium name="The Broad Institute Genomics Platform"/>
            <consortium name="The Broad Institute Genome Sequencing Center for Infectious Disease"/>
            <person name="Wu L."/>
            <person name="Ma J."/>
        </authorList>
    </citation>
    <scope>NUCLEOTIDE SEQUENCE [LARGE SCALE GENOMIC DNA]</scope>
    <source>
        <strain evidence="13">CGMCC 4.1799</strain>
    </source>
</reference>
<evidence type="ECO:0000256" key="9">
    <source>
        <dbReference type="ARBA" id="ARBA00025772"/>
    </source>
</evidence>
<evidence type="ECO:0000256" key="4">
    <source>
        <dbReference type="ARBA" id="ARBA00022481"/>
    </source>
</evidence>
<dbReference type="EMBL" id="JBHSNL010000003">
    <property type="protein sequence ID" value="MFC5545673.1"/>
    <property type="molecule type" value="Genomic_DNA"/>
</dbReference>
<dbReference type="InterPro" id="IPR022346">
    <property type="entry name" value="T2SS_GspH"/>
</dbReference>
<accession>A0ABW0RM56</accession>
<evidence type="ECO:0000256" key="8">
    <source>
        <dbReference type="ARBA" id="ARBA00023136"/>
    </source>
</evidence>
<gene>
    <name evidence="12" type="ORF">ACFPQA_11440</name>
</gene>
<evidence type="ECO:0000256" key="10">
    <source>
        <dbReference type="ARBA" id="ARBA00030775"/>
    </source>
</evidence>
<keyword evidence="13" id="KW-1185">Reference proteome</keyword>
<keyword evidence="4" id="KW-0488">Methylation</keyword>
<dbReference type="InterPro" id="IPR045584">
    <property type="entry name" value="Pilin-like"/>
</dbReference>
<evidence type="ECO:0000256" key="3">
    <source>
        <dbReference type="ARBA" id="ARBA00022475"/>
    </source>
</evidence>
<keyword evidence="8" id="KW-0472">Membrane</keyword>
<dbReference type="RefSeq" id="WP_248160686.1">
    <property type="nucleotide sequence ID" value="NZ_JAKZAJ010000007.1"/>
</dbReference>
<evidence type="ECO:0000256" key="1">
    <source>
        <dbReference type="ARBA" id="ARBA00004377"/>
    </source>
</evidence>
<keyword evidence="7" id="KW-1133">Transmembrane helix</keyword>
<evidence type="ECO:0000256" key="2">
    <source>
        <dbReference type="ARBA" id="ARBA00021549"/>
    </source>
</evidence>
<keyword evidence="6" id="KW-0812">Transmembrane</keyword>
<dbReference type="Pfam" id="PF12019">
    <property type="entry name" value="GspH"/>
    <property type="match status" value="1"/>
</dbReference>
<name>A0ABW0RM56_9GAMM</name>
<dbReference type="NCBIfam" id="TIGR02532">
    <property type="entry name" value="IV_pilin_GFxxxE"/>
    <property type="match status" value="1"/>
</dbReference>
<dbReference type="Gene3D" id="3.55.40.10">
    <property type="entry name" value="minor pseudopilin epsh domain"/>
    <property type="match status" value="1"/>
</dbReference>
<keyword evidence="3" id="KW-1003">Cell membrane</keyword>
<comment type="similarity">
    <text evidence="9">Belongs to the GSP H family.</text>
</comment>
<keyword evidence="5" id="KW-0997">Cell inner membrane</keyword>
<evidence type="ECO:0000256" key="7">
    <source>
        <dbReference type="ARBA" id="ARBA00022989"/>
    </source>
</evidence>
<protein>
    <recommendedName>
        <fullName evidence="2">Type II secretion system protein H</fullName>
    </recommendedName>
    <alternativeName>
        <fullName evidence="10">General secretion pathway protein H</fullName>
    </alternativeName>
</protein>